<gene>
    <name evidence="2" type="ORF">E6C48_18910</name>
</gene>
<reference evidence="2 3" key="1">
    <citation type="submission" date="2019-04" db="EMBL/GenBank/DDBJ databases">
        <title>Mesorhizobium composti sp. nov., isolated from compost.</title>
        <authorList>
            <person name="Lin S.-Y."/>
            <person name="Hameed A."/>
            <person name="Hsieh Y.-T."/>
            <person name="Young C.-C."/>
        </authorList>
    </citation>
    <scope>NUCLEOTIDE SEQUENCE [LARGE SCALE GENOMIC DNA]</scope>
    <source>
        <strain evidence="2 3">CC-YTH430</strain>
    </source>
</reference>
<accession>A0ABY2Q3J9</accession>
<comment type="caution">
    <text evidence="2">The sequence shown here is derived from an EMBL/GenBank/DDBJ whole genome shotgun (WGS) entry which is preliminary data.</text>
</comment>
<sequence>MAAVPAFAHPVLPATAAPAPRRVVSMNLCTDQMAMLVAAPGQLHSVSFLAADPVSSVMAPQAGRYAVNHGQAEEIFLMQPDLVLAGTYTTGATVDLLRRLGIRVEQFAPENSFDDIRASLRRMGDVLGQPQRAEQLIADLDGRLAAVKVGDHADMTAAIYYANNYTSGSGTLIDDVMTKAGLVNIATKFGFAGLERLPLELLVLSDPDLLVTADRDYSAPALAQQGFEHPAFRAQAALSGAVDLASRYTICGAPFTVEAVRLLWQGADARKAAPK</sequence>
<evidence type="ECO:0000313" key="3">
    <source>
        <dbReference type="Proteomes" id="UP000306441"/>
    </source>
</evidence>
<evidence type="ECO:0000259" key="1">
    <source>
        <dbReference type="PROSITE" id="PS50983"/>
    </source>
</evidence>
<evidence type="ECO:0000313" key="2">
    <source>
        <dbReference type="EMBL" id="THF55351.1"/>
    </source>
</evidence>
<dbReference type="PROSITE" id="PS50983">
    <property type="entry name" value="FE_B12_PBP"/>
    <property type="match status" value="1"/>
</dbReference>
<dbReference type="Proteomes" id="UP000306441">
    <property type="component" value="Unassembled WGS sequence"/>
</dbReference>
<protein>
    <submittedName>
        <fullName evidence="2">ABC transporter substrate-binding protein</fullName>
    </submittedName>
</protein>
<name>A0ABY2Q3J9_9HYPH</name>
<organism evidence="2 3">
    <name type="scientific">Ollibium composti</name>
    <dbReference type="NCBI Taxonomy" id="2675109"/>
    <lineage>
        <taxon>Bacteria</taxon>
        <taxon>Pseudomonadati</taxon>
        <taxon>Pseudomonadota</taxon>
        <taxon>Alphaproteobacteria</taxon>
        <taxon>Hyphomicrobiales</taxon>
        <taxon>Phyllobacteriaceae</taxon>
        <taxon>Ollibium</taxon>
    </lineage>
</organism>
<keyword evidence="3" id="KW-1185">Reference proteome</keyword>
<dbReference type="InterPro" id="IPR002491">
    <property type="entry name" value="ABC_transptr_periplasmic_BD"/>
</dbReference>
<dbReference type="Pfam" id="PF01497">
    <property type="entry name" value="Peripla_BP_2"/>
    <property type="match status" value="1"/>
</dbReference>
<proteinExistence type="predicted"/>
<dbReference type="PANTHER" id="PTHR30535:SF34">
    <property type="entry name" value="MOLYBDATE-BINDING PROTEIN MOLA"/>
    <property type="match status" value="1"/>
</dbReference>
<dbReference type="SUPFAM" id="SSF53807">
    <property type="entry name" value="Helical backbone' metal receptor"/>
    <property type="match status" value="1"/>
</dbReference>
<dbReference type="PANTHER" id="PTHR30535">
    <property type="entry name" value="VITAMIN B12-BINDING PROTEIN"/>
    <property type="match status" value="1"/>
</dbReference>
<dbReference type="InterPro" id="IPR050902">
    <property type="entry name" value="ABC_Transporter_SBP"/>
</dbReference>
<dbReference type="EMBL" id="SSNY01000012">
    <property type="protein sequence ID" value="THF55351.1"/>
    <property type="molecule type" value="Genomic_DNA"/>
</dbReference>
<feature type="domain" description="Fe/B12 periplasmic-binding" evidence="1">
    <location>
        <begin position="22"/>
        <end position="275"/>
    </location>
</feature>
<dbReference type="Gene3D" id="3.40.50.1980">
    <property type="entry name" value="Nitrogenase molybdenum iron protein domain"/>
    <property type="match status" value="2"/>
</dbReference>